<dbReference type="Pfam" id="PF14706">
    <property type="entry name" value="Tnp_DNA_bind"/>
    <property type="match status" value="1"/>
</dbReference>
<evidence type="ECO:0000313" key="3">
    <source>
        <dbReference type="Proteomes" id="UP000261875"/>
    </source>
</evidence>
<organism evidence="2 3">
    <name type="scientific">Candidatus Fukatsuia symbiotica</name>
    <dbReference type="NCBI Taxonomy" id="1878942"/>
    <lineage>
        <taxon>Bacteria</taxon>
        <taxon>Pseudomonadati</taxon>
        <taxon>Pseudomonadota</taxon>
        <taxon>Gammaproteobacteria</taxon>
        <taxon>Enterobacterales</taxon>
        <taxon>Yersiniaceae</taxon>
        <taxon>Candidatus Fukatsuia</taxon>
    </lineage>
</organism>
<dbReference type="InterPro" id="IPR014735">
    <property type="entry name" value="Transposase_Tn5-like_N"/>
</dbReference>
<dbReference type="InterPro" id="IPR012337">
    <property type="entry name" value="RNaseH-like_sf"/>
</dbReference>
<gene>
    <name evidence="2" type="ORF">CCS41_02660</name>
</gene>
<reference evidence="2 3" key="1">
    <citation type="submission" date="2017-05" db="EMBL/GenBank/DDBJ databases">
        <title>Genome sequence of Candidatus Fukatsuia symbiotica and Candidatus Hamiltonella defensa from Acyrthosiphon pisum strain 5D.</title>
        <authorList>
            <person name="Patel V.A."/>
            <person name="Chevignon G."/>
            <person name="Russell J.A."/>
            <person name="Oliver K.M."/>
        </authorList>
    </citation>
    <scope>NUCLEOTIDE SEQUENCE [LARGE SCALE GENOMIC DNA]</scope>
    <source>
        <strain evidence="2 3">5D</strain>
    </source>
</reference>
<name>A0A2U8I3D5_9GAMM</name>
<accession>A0A2U8I3D5</accession>
<dbReference type="SUPFAM" id="SSF53098">
    <property type="entry name" value="Ribonuclease H-like"/>
    <property type="match status" value="2"/>
</dbReference>
<evidence type="ECO:0000313" key="2">
    <source>
        <dbReference type="EMBL" id="AWK13642.1"/>
    </source>
</evidence>
<dbReference type="InterPro" id="IPR038215">
    <property type="entry name" value="TN5-like_N_sf"/>
</dbReference>
<keyword evidence="3" id="KW-1185">Reference proteome</keyword>
<dbReference type="PANTHER" id="PTHR37319">
    <property type="entry name" value="TRANSPOSASE"/>
    <property type="match status" value="1"/>
</dbReference>
<dbReference type="AlphaFoldDB" id="A0A2U8I3D5"/>
<protein>
    <recommendedName>
        <fullName evidence="1">Transposase Tn5-like N-terminal domain-containing protein</fullName>
    </recommendedName>
</protein>
<dbReference type="Gene3D" id="1.10.246.40">
    <property type="entry name" value="Tn5 transposase, domain 1"/>
    <property type="match status" value="1"/>
</dbReference>
<dbReference type="EMBL" id="CP021659">
    <property type="protein sequence ID" value="AWK13642.1"/>
    <property type="molecule type" value="Genomic_DNA"/>
</dbReference>
<feature type="domain" description="Transposase Tn5-like N-terminal" evidence="1">
    <location>
        <begin position="31"/>
        <end position="90"/>
    </location>
</feature>
<dbReference type="OrthoDB" id="6448153at2"/>
<dbReference type="NCBIfam" id="NF033590">
    <property type="entry name" value="transpos_IS4_3"/>
    <property type="match status" value="1"/>
</dbReference>
<dbReference type="Proteomes" id="UP000261875">
    <property type="component" value="Chromosome"/>
</dbReference>
<dbReference type="Gene3D" id="3.90.350.10">
    <property type="entry name" value="Transposase Inhibitor Protein From Tn5, Chain A, domain 1"/>
    <property type="match status" value="2"/>
</dbReference>
<dbReference type="KEGG" id="fsm:CCS41_02660"/>
<dbReference type="InterPro" id="IPR047768">
    <property type="entry name" value="Tn5p-like"/>
</dbReference>
<dbReference type="PANTHER" id="PTHR37319:SF1">
    <property type="entry name" value="TRANSPOSASE TN5 DIMERISATION DOMAIN-CONTAINING PROTEIN"/>
    <property type="match status" value="1"/>
</dbReference>
<evidence type="ECO:0000259" key="1">
    <source>
        <dbReference type="Pfam" id="PF14706"/>
    </source>
</evidence>
<dbReference type="InterPro" id="IPR054836">
    <property type="entry name" value="Tn5_transposase"/>
</dbReference>
<dbReference type="RefSeq" id="WP_119797171.1">
    <property type="nucleotide sequence ID" value="NZ_CP021659.1"/>
</dbReference>
<sequence length="515" mass="58955">MKNDSGEIGLLVESIVKSGNRHMKTVTGNGNEWIREEFHQIDFGDKRLKERFFETAGLLSSKASGSIYPSCHGSWSQAKGAYRFFSNERVSESALFRTHCVQTQKRLEGHSLVFSLQDTSELNFDSHKKTEGLGSISKAYHKHKMGLMLHASLMVTQEGLPLGLSSLKCWSRVSREETPQEKQRRLYQSTMKEKESIKWIETLYETAALIPKDTCLITLGDREADIFELFRVASSLKTFFIIRNRKDRKFIDEKGKKTTVQTALSKTPILKTIALTLPKNQQRVARTAYVDIRSTSGWFPIRNNLVYGPTNKDASRHIHEKVHVSAISVKEQPPPEGVAPVEWVLLTNLTATDAFEAEEKVNWYRLRWNCRLGYPRLNAGHVFPERNPPQEKQRRLYQSTMKEKESIKWIETLYETAALIPKDTRLITLGDREADIFELFRVASSLKTFFIIRNRKDRKFIDEKGKKTTVQTALSKTPILKTIALTLPKNQQRVARTAYVDIRSISGCGSPLEII</sequence>
<proteinExistence type="predicted"/>